<comment type="caution">
    <text evidence="7">The sequence shown here is derived from an EMBL/GenBank/DDBJ whole genome shotgun (WGS) entry which is preliminary data.</text>
</comment>
<evidence type="ECO:0000256" key="4">
    <source>
        <dbReference type="ARBA" id="ARBA00023139"/>
    </source>
</evidence>
<accession>A0A8J6P5A9</accession>
<dbReference type="RefSeq" id="WP_093988365.1">
    <property type="nucleotide sequence ID" value="NZ_FYDD01000003.1"/>
</dbReference>
<gene>
    <name evidence="7" type="ORF">H8702_02260</name>
</gene>
<evidence type="ECO:0000313" key="8">
    <source>
        <dbReference type="Proteomes" id="UP000632659"/>
    </source>
</evidence>
<organism evidence="7 8">
    <name type="scientific">Massiliimalia timonensis</name>
    <dbReference type="NCBI Taxonomy" id="1987501"/>
    <lineage>
        <taxon>Bacteria</taxon>
        <taxon>Bacillati</taxon>
        <taxon>Bacillota</taxon>
        <taxon>Clostridia</taxon>
        <taxon>Eubacteriales</taxon>
        <taxon>Oscillospiraceae</taxon>
        <taxon>Massiliimalia</taxon>
    </lineage>
</organism>
<dbReference type="PROSITE" id="PS51257">
    <property type="entry name" value="PROKAR_LIPOPROTEIN"/>
    <property type="match status" value="1"/>
</dbReference>
<dbReference type="CDD" id="cd13585">
    <property type="entry name" value="PBP2_TMBP_like"/>
    <property type="match status" value="1"/>
</dbReference>
<keyword evidence="8" id="KW-1185">Reference proteome</keyword>
<evidence type="ECO:0000256" key="6">
    <source>
        <dbReference type="SAM" id="SignalP"/>
    </source>
</evidence>
<evidence type="ECO:0000256" key="3">
    <source>
        <dbReference type="ARBA" id="ARBA00023136"/>
    </source>
</evidence>
<keyword evidence="3" id="KW-0472">Membrane</keyword>
<dbReference type="InterPro" id="IPR006059">
    <property type="entry name" value="SBP"/>
</dbReference>
<evidence type="ECO:0000313" key="7">
    <source>
        <dbReference type="EMBL" id="MBC8609944.1"/>
    </source>
</evidence>
<dbReference type="Proteomes" id="UP000632659">
    <property type="component" value="Unassembled WGS sequence"/>
</dbReference>
<dbReference type="Pfam" id="PF01547">
    <property type="entry name" value="SBP_bac_1"/>
    <property type="match status" value="1"/>
</dbReference>
<protein>
    <submittedName>
        <fullName evidence="7">Sugar ABC transporter substrate-binding protein</fullName>
    </submittedName>
</protein>
<dbReference type="AlphaFoldDB" id="A0A8J6P5A9"/>
<dbReference type="InterPro" id="IPR050490">
    <property type="entry name" value="Bact_solute-bd_prot1"/>
</dbReference>
<evidence type="ECO:0000256" key="5">
    <source>
        <dbReference type="ARBA" id="ARBA00023288"/>
    </source>
</evidence>
<dbReference type="PANTHER" id="PTHR43649:SF33">
    <property type="entry name" value="POLYGALACTURONAN_RHAMNOGALACTURONAN-BINDING PROTEIN YTCQ"/>
    <property type="match status" value="1"/>
</dbReference>
<evidence type="ECO:0000256" key="1">
    <source>
        <dbReference type="ARBA" id="ARBA00022475"/>
    </source>
</evidence>
<proteinExistence type="predicted"/>
<dbReference type="Gene3D" id="3.40.190.10">
    <property type="entry name" value="Periplasmic binding protein-like II"/>
    <property type="match status" value="2"/>
</dbReference>
<sequence>MKNSKKILSALLAVSMLSTFAACGQDDKPANDGSGSAGGDTGDLSGKTITFTMQKYGNDASAQDKVLKEMTEAFKEETGITVNYSIIDWGQALTKLTLACTGGEAPDVADAYFTSSFVTIGQGKYGPADVTNVFEELGGEDAYFEAAIDEVKIDGKIYGIPWRMDTRAMIYNKAHFEEAGITEVPTTYDELIEVAKKLTKTDANGNITRSGAVLPVGDARFDQGWFSFLAGHGTSVMNEDYTEFTFGGQEGIDAIQFMLDLINVHKVCTANVIDPSFNSSTEYQAEKASIVLGANADFMTALEANAPQLVDVTGSAVMPSLTGEGPSSVVFSAPICIMNSTKERAAAEEWLKYFCSKEGQIKFCSSVNLINSRKDVMEDEFYSSDFMKTYPEQAERAIYGDPAIPTWSQIDAFPNGPLNTMLTNIVGGADIQTEVDNCLKQVQEIYDKGEVDLG</sequence>
<dbReference type="SUPFAM" id="SSF53850">
    <property type="entry name" value="Periplasmic binding protein-like II"/>
    <property type="match status" value="1"/>
</dbReference>
<evidence type="ECO:0000256" key="2">
    <source>
        <dbReference type="ARBA" id="ARBA00022729"/>
    </source>
</evidence>
<keyword evidence="4" id="KW-0564">Palmitate</keyword>
<feature type="chain" id="PRO_5038689883" evidence="6">
    <location>
        <begin position="22"/>
        <end position="454"/>
    </location>
</feature>
<keyword evidence="2 6" id="KW-0732">Signal</keyword>
<dbReference type="OrthoDB" id="42940at2"/>
<feature type="signal peptide" evidence="6">
    <location>
        <begin position="1"/>
        <end position="21"/>
    </location>
</feature>
<name>A0A8J6P5A9_9FIRM</name>
<dbReference type="PANTHER" id="PTHR43649">
    <property type="entry name" value="ARABINOSE-BINDING PROTEIN-RELATED"/>
    <property type="match status" value="1"/>
</dbReference>
<dbReference type="EMBL" id="JACRTL010000001">
    <property type="protein sequence ID" value="MBC8609944.1"/>
    <property type="molecule type" value="Genomic_DNA"/>
</dbReference>
<keyword evidence="1" id="KW-1003">Cell membrane</keyword>
<reference evidence="7" key="1">
    <citation type="submission" date="2020-08" db="EMBL/GenBank/DDBJ databases">
        <title>Genome public.</title>
        <authorList>
            <person name="Liu C."/>
            <person name="Sun Q."/>
        </authorList>
    </citation>
    <scope>NUCLEOTIDE SEQUENCE</scope>
    <source>
        <strain evidence="7">NSJ-15</strain>
    </source>
</reference>
<keyword evidence="5" id="KW-0449">Lipoprotein</keyword>